<dbReference type="Gene3D" id="3.40.50.1820">
    <property type="entry name" value="alpha/beta hydrolase"/>
    <property type="match status" value="1"/>
</dbReference>
<dbReference type="RefSeq" id="XP_012212180.1">
    <property type="nucleotide sequence ID" value="XM_012356790.1"/>
</dbReference>
<proteinExistence type="predicted"/>
<dbReference type="GeneID" id="24139018"/>
<feature type="chain" id="PRO_5001633659" description="AB hydrolase-1 domain-containing protein" evidence="1">
    <location>
        <begin position="19"/>
        <end position="169"/>
    </location>
</feature>
<dbReference type="AlphaFoldDB" id="A0A067BS45"/>
<dbReference type="VEuPathDB" id="FungiDB:SPRG_17478"/>
<keyword evidence="3" id="KW-1185">Reference proteome</keyword>
<organism evidence="2 3">
    <name type="scientific">Saprolegnia parasitica (strain CBS 223.65)</name>
    <dbReference type="NCBI Taxonomy" id="695850"/>
    <lineage>
        <taxon>Eukaryota</taxon>
        <taxon>Sar</taxon>
        <taxon>Stramenopiles</taxon>
        <taxon>Oomycota</taxon>
        <taxon>Saprolegniomycetes</taxon>
        <taxon>Saprolegniales</taxon>
        <taxon>Saprolegniaceae</taxon>
        <taxon>Saprolegnia</taxon>
    </lineage>
</organism>
<evidence type="ECO:0000313" key="3">
    <source>
        <dbReference type="Proteomes" id="UP000030745"/>
    </source>
</evidence>
<evidence type="ECO:0000256" key="1">
    <source>
        <dbReference type="SAM" id="SignalP"/>
    </source>
</evidence>
<keyword evidence="1" id="KW-0732">Signal</keyword>
<name>A0A067BS45_SAPPC</name>
<evidence type="ECO:0000313" key="2">
    <source>
        <dbReference type="EMBL" id="KDO17111.1"/>
    </source>
</evidence>
<feature type="signal peptide" evidence="1">
    <location>
        <begin position="1"/>
        <end position="18"/>
    </location>
</feature>
<protein>
    <recommendedName>
        <fullName evidence="4">AB hydrolase-1 domain-containing protein</fullName>
    </recommendedName>
</protein>
<dbReference type="InterPro" id="IPR029058">
    <property type="entry name" value="AB_hydrolase_fold"/>
</dbReference>
<evidence type="ECO:0008006" key="4">
    <source>
        <dbReference type="Google" id="ProtNLM"/>
    </source>
</evidence>
<dbReference type="OrthoDB" id="425534at2759"/>
<gene>
    <name evidence="2" type="ORF">SPRG_17478</name>
</gene>
<dbReference type="SUPFAM" id="SSF53474">
    <property type="entry name" value="alpha/beta-Hydrolases"/>
    <property type="match status" value="1"/>
</dbReference>
<dbReference type="KEGG" id="spar:SPRG_17478"/>
<sequence>MLLLLYVQLLPTAVVFKASNWLLRRSTGALHWRDTCRSHALTVQAYTVLPGTASKGTLVVHRGGASASSTATPSVALLTGGLYDIVAFDARASATSDGRRNETDDVMDLDALRRAVHSDACGKISCTLWYSRLGLAYATAFPDKVGRFVLDAIPNDNGKVSLPSLEARF</sequence>
<reference evidence="2 3" key="1">
    <citation type="journal article" date="2013" name="PLoS Genet.">
        <title>Distinctive expansion of potential virulence genes in the genome of the oomycete fish pathogen Saprolegnia parasitica.</title>
        <authorList>
            <person name="Jiang R.H."/>
            <person name="de Bruijn I."/>
            <person name="Haas B.J."/>
            <person name="Belmonte R."/>
            <person name="Lobach L."/>
            <person name="Christie J."/>
            <person name="van den Ackerveken G."/>
            <person name="Bottin A."/>
            <person name="Bulone V."/>
            <person name="Diaz-Moreno S.M."/>
            <person name="Dumas B."/>
            <person name="Fan L."/>
            <person name="Gaulin E."/>
            <person name="Govers F."/>
            <person name="Grenville-Briggs L.J."/>
            <person name="Horner N.R."/>
            <person name="Levin J.Z."/>
            <person name="Mammella M."/>
            <person name="Meijer H.J."/>
            <person name="Morris P."/>
            <person name="Nusbaum C."/>
            <person name="Oome S."/>
            <person name="Phillips A.J."/>
            <person name="van Rooyen D."/>
            <person name="Rzeszutek E."/>
            <person name="Saraiva M."/>
            <person name="Secombes C.J."/>
            <person name="Seidl M.F."/>
            <person name="Snel B."/>
            <person name="Stassen J.H."/>
            <person name="Sykes S."/>
            <person name="Tripathy S."/>
            <person name="van den Berg H."/>
            <person name="Vega-Arreguin J.C."/>
            <person name="Wawra S."/>
            <person name="Young S.K."/>
            <person name="Zeng Q."/>
            <person name="Dieguez-Uribeondo J."/>
            <person name="Russ C."/>
            <person name="Tyler B.M."/>
            <person name="van West P."/>
        </authorList>
    </citation>
    <scope>NUCLEOTIDE SEQUENCE [LARGE SCALE GENOMIC DNA]</scope>
    <source>
        <strain evidence="2 3">CBS 223.65</strain>
    </source>
</reference>
<dbReference type="EMBL" id="KK583775">
    <property type="protein sequence ID" value="KDO17111.1"/>
    <property type="molecule type" value="Genomic_DNA"/>
</dbReference>
<dbReference type="Proteomes" id="UP000030745">
    <property type="component" value="Unassembled WGS sequence"/>
</dbReference>
<accession>A0A067BS45</accession>